<reference evidence="3 4" key="1">
    <citation type="submission" date="2019-09" db="EMBL/GenBank/DDBJ databases">
        <title>Segnochrobactrum spirostomi gen. nov., sp. nov., isolated from the ciliate Spirostomum cf. yagiui and description of a novel family, Segnochrobactraceae fam. nov. within the order Rhizobiales of the class Alphaproteobacteria.</title>
        <authorList>
            <person name="Akter S."/>
            <person name="Shazib S.U.A."/>
            <person name="Shin M.K."/>
        </authorList>
    </citation>
    <scope>NUCLEOTIDE SEQUENCE [LARGE SCALE GENOMIC DNA]</scope>
    <source>
        <strain evidence="3 4">Sp-1</strain>
    </source>
</reference>
<dbReference type="InterPro" id="IPR036709">
    <property type="entry name" value="Autotransporte_beta_dom_sf"/>
</dbReference>
<dbReference type="Pfam" id="PF03797">
    <property type="entry name" value="Autotransporter"/>
    <property type="match status" value="1"/>
</dbReference>
<evidence type="ECO:0000259" key="2">
    <source>
        <dbReference type="PROSITE" id="PS51208"/>
    </source>
</evidence>
<dbReference type="EMBL" id="VWNA01000003">
    <property type="protein sequence ID" value="MQT15452.1"/>
    <property type="molecule type" value="Genomic_DNA"/>
</dbReference>
<dbReference type="PROSITE" id="PS51208">
    <property type="entry name" value="AUTOTRANSPORTER"/>
    <property type="match status" value="1"/>
</dbReference>
<organism evidence="3 4">
    <name type="scientific">Segnochrobactrum spirostomi</name>
    <dbReference type="NCBI Taxonomy" id="2608987"/>
    <lineage>
        <taxon>Bacteria</taxon>
        <taxon>Pseudomonadati</taxon>
        <taxon>Pseudomonadota</taxon>
        <taxon>Alphaproteobacteria</taxon>
        <taxon>Hyphomicrobiales</taxon>
        <taxon>Segnochrobactraceae</taxon>
        <taxon>Segnochrobactrum</taxon>
    </lineage>
</organism>
<dbReference type="InterPro" id="IPR006315">
    <property type="entry name" value="OM_autotransptr_brl_dom"/>
</dbReference>
<gene>
    <name evidence="3" type="ORF">F0357_22915</name>
</gene>
<evidence type="ECO:0000313" key="3">
    <source>
        <dbReference type="EMBL" id="MQT15452.1"/>
    </source>
</evidence>
<name>A0A6A7YCM9_9HYPH</name>
<proteinExistence type="predicted"/>
<sequence length="1023" mass="102676">MNAKYAPPDYKSGVPGYVFYWSSGRANLGYWYPIQVTLTNAVAQGGATTTATATVHVLFVDQVQCLSGSWPNACSSPGQPQPISDSALGMMGIGFDRTGHGTGYGTDVVSPTGPGTSDNLQIVNPFLNLSDMQAGTMRSGYILSQNGITLGLTTQNTASGSNGSSSPYAYAKLIPTGTPSVQGAPTDWQVMTGSVGVGGQTYQSQQAVVDIGIPNALLTTNNNAALPGQVSNGNLVYLSSASGTMQINLLGLPGLVGYTFNVTDPTTVPLSNTTVTPINVAVSPPQDVWWTGESPDTLINTGIYALNAFNYLYDATGGYIGLQLNGTSGASSAFFQPVISAIGTLSLSNQFYTDLPVYLRGDSIIDTPNTAVFAADIWGPGGLTITGGGDVTLAGANTYEGGTIVQSGTLNLTGALAGSVAVQSGGTFVNTGNYVGALSDGGTVTNAGNMVSGVSVLSGATFSNAGTLIGQVLNAGTTNNTGEIVGNVATTGTFVNDGTVTGQVIDAGLLSGNGTVGALSVISGGVVSPGHSIGTVTVVGPLAFGPGSTYVAELGASGSSDLISVGGATAIDGGVLDLAAGNGFYPQLGASYTVLQSAGGISGGFTMGSATAALLGTTTSVYPFVAAQLEPSASAIGVGLVRSTVPFASLAPTANQRAVAVAADTLSAGNPLTVDLAALPGSAAAAAFQNLSGEVYASTQSALLDEASYVRGAMQRRLRQAEAGSTTSEPGPQVAGFGSALTMWSEAYGGWANFNGTNGVSGLDASLGGFAGGVDGEWAGWRAGLAVGYSQTTLDADGVSSSGNSDNYDVGLYAGRRFATKGPGDIAVNLGAAYSWHDISMTRTIGLPDGSQALSADYDGWTGQVFGEVGYAMVQRVAGLDTTVEPYVGVAWQRLSTSGFTESGGTAALAGQSETFENLGSSLGVRGSVSFPQATGGAPLVLSAGLAWLHAYGDISPDQTLSFASGSSAFTVSGVPLARDAAVLDLGVAIKATEAMEIGVSYRGELASDFNANAIKGTLRWAF</sequence>
<keyword evidence="1" id="KW-0732">Signal</keyword>
<dbReference type="GO" id="GO:0019867">
    <property type="term" value="C:outer membrane"/>
    <property type="evidence" value="ECO:0007669"/>
    <property type="project" value="InterPro"/>
</dbReference>
<dbReference type="NCBIfam" id="TIGR02601">
    <property type="entry name" value="autotrns_rpt"/>
    <property type="match status" value="1"/>
</dbReference>
<evidence type="ECO:0000256" key="1">
    <source>
        <dbReference type="ARBA" id="ARBA00022729"/>
    </source>
</evidence>
<protein>
    <submittedName>
        <fullName evidence="3">Autotransporter domain-containing protein</fullName>
    </submittedName>
</protein>
<dbReference type="InterPro" id="IPR013425">
    <property type="entry name" value="Autotrns_rpt"/>
</dbReference>
<accession>A0A6A7YCM9</accession>
<dbReference type="SMART" id="SM00869">
    <property type="entry name" value="Autotransporter"/>
    <property type="match status" value="1"/>
</dbReference>
<evidence type="ECO:0000313" key="4">
    <source>
        <dbReference type="Proteomes" id="UP000332515"/>
    </source>
</evidence>
<dbReference type="NCBIfam" id="TIGR01414">
    <property type="entry name" value="autotrans_barl"/>
    <property type="match status" value="1"/>
</dbReference>
<dbReference type="Proteomes" id="UP000332515">
    <property type="component" value="Unassembled WGS sequence"/>
</dbReference>
<comment type="caution">
    <text evidence="3">The sequence shown here is derived from an EMBL/GenBank/DDBJ whole genome shotgun (WGS) entry which is preliminary data.</text>
</comment>
<feature type="domain" description="Autotransporter" evidence="2">
    <location>
        <begin position="736"/>
        <end position="1023"/>
    </location>
</feature>
<dbReference type="AlphaFoldDB" id="A0A6A7YCM9"/>
<dbReference type="Gene3D" id="2.40.128.130">
    <property type="entry name" value="Autotransporter beta-domain"/>
    <property type="match status" value="1"/>
</dbReference>
<keyword evidence="4" id="KW-1185">Reference proteome</keyword>
<dbReference type="InterPro" id="IPR005546">
    <property type="entry name" value="Autotransporte_beta"/>
</dbReference>
<dbReference type="SUPFAM" id="SSF103515">
    <property type="entry name" value="Autotransporter"/>
    <property type="match status" value="1"/>
</dbReference>